<evidence type="ECO:0000256" key="1">
    <source>
        <dbReference type="ARBA" id="ARBA00004370"/>
    </source>
</evidence>
<dbReference type="FunFam" id="2.60.40.60:FF:000092">
    <property type="entry name" value="Protocadherin 8"/>
    <property type="match status" value="1"/>
</dbReference>
<dbReference type="Gene3D" id="2.60.40.60">
    <property type="entry name" value="Cadherins"/>
    <property type="match status" value="6"/>
</dbReference>
<dbReference type="Proteomes" id="UP001186944">
    <property type="component" value="Unassembled WGS sequence"/>
</dbReference>
<evidence type="ECO:0000256" key="2">
    <source>
        <dbReference type="ARBA" id="ARBA00022692"/>
    </source>
</evidence>
<dbReference type="CDD" id="cd11304">
    <property type="entry name" value="Cadherin_repeat"/>
    <property type="match status" value="5"/>
</dbReference>
<protein>
    <recommendedName>
        <fullName evidence="8">Cadherin domain-containing protein</fullName>
    </recommendedName>
</protein>
<keyword evidence="5" id="KW-1133">Transmembrane helix</keyword>
<dbReference type="PANTHER" id="PTHR24026">
    <property type="entry name" value="FAT ATYPICAL CADHERIN-RELATED"/>
    <property type="match status" value="1"/>
</dbReference>
<dbReference type="PRINTS" id="PR00205">
    <property type="entry name" value="CADHERIN"/>
</dbReference>
<dbReference type="PANTHER" id="PTHR24026:SF133">
    <property type="entry name" value="CADHERIN-RELATED FAMILY MEMBER 2"/>
    <property type="match status" value="1"/>
</dbReference>
<name>A0AA88XRF2_PINIB</name>
<evidence type="ECO:0000256" key="3">
    <source>
        <dbReference type="ARBA" id="ARBA00022737"/>
    </source>
</evidence>
<evidence type="ECO:0000256" key="4">
    <source>
        <dbReference type="ARBA" id="ARBA00022837"/>
    </source>
</evidence>
<dbReference type="InterPro" id="IPR015919">
    <property type="entry name" value="Cadherin-like_sf"/>
</dbReference>
<dbReference type="SMART" id="SM00112">
    <property type="entry name" value="CA"/>
    <property type="match status" value="5"/>
</dbReference>
<feature type="domain" description="Cadherin" evidence="8">
    <location>
        <begin position="75"/>
        <end position="196"/>
    </location>
</feature>
<evidence type="ECO:0000313" key="9">
    <source>
        <dbReference type="EMBL" id="KAK3090363.1"/>
    </source>
</evidence>
<evidence type="ECO:0000256" key="5">
    <source>
        <dbReference type="ARBA" id="ARBA00022989"/>
    </source>
</evidence>
<dbReference type="GO" id="GO:0005886">
    <property type="term" value="C:plasma membrane"/>
    <property type="evidence" value="ECO:0007669"/>
    <property type="project" value="UniProtKB-SubCell"/>
</dbReference>
<gene>
    <name evidence="9" type="ORF">FSP39_011213</name>
</gene>
<keyword evidence="6" id="KW-0472">Membrane</keyword>
<dbReference type="InterPro" id="IPR020894">
    <property type="entry name" value="Cadherin_CS"/>
</dbReference>
<feature type="non-terminal residue" evidence="9">
    <location>
        <position position="1"/>
    </location>
</feature>
<keyword evidence="4 7" id="KW-0106">Calcium</keyword>
<feature type="domain" description="Cadherin" evidence="8">
    <location>
        <begin position="361"/>
        <end position="467"/>
    </location>
</feature>
<feature type="domain" description="Cadherin" evidence="8">
    <location>
        <begin position="247"/>
        <end position="360"/>
    </location>
</feature>
<dbReference type="SUPFAM" id="SSF49313">
    <property type="entry name" value="Cadherin-like"/>
    <property type="match status" value="5"/>
</dbReference>
<feature type="domain" description="Cadherin" evidence="8">
    <location>
        <begin position="468"/>
        <end position="588"/>
    </location>
</feature>
<comment type="subcellular location">
    <subcellularLocation>
        <location evidence="1">Membrane</location>
    </subcellularLocation>
</comment>
<dbReference type="EMBL" id="VSWD01000010">
    <property type="protein sequence ID" value="KAK3090363.1"/>
    <property type="molecule type" value="Genomic_DNA"/>
</dbReference>
<keyword evidence="2" id="KW-0812">Transmembrane</keyword>
<evidence type="ECO:0000256" key="7">
    <source>
        <dbReference type="PROSITE-ProRule" id="PRU00043"/>
    </source>
</evidence>
<dbReference type="AlphaFoldDB" id="A0AA88XRF2"/>
<dbReference type="InterPro" id="IPR002126">
    <property type="entry name" value="Cadherin-like_dom"/>
</dbReference>
<dbReference type="FunFam" id="2.60.40.60:FF:000020">
    <property type="entry name" value="Dachsous cadherin-related 1b"/>
    <property type="match status" value="1"/>
</dbReference>
<evidence type="ECO:0000259" key="8">
    <source>
        <dbReference type="PROSITE" id="PS50268"/>
    </source>
</evidence>
<organism evidence="9 10">
    <name type="scientific">Pinctada imbricata</name>
    <name type="common">Atlantic pearl-oyster</name>
    <name type="synonym">Pinctada martensii</name>
    <dbReference type="NCBI Taxonomy" id="66713"/>
    <lineage>
        <taxon>Eukaryota</taxon>
        <taxon>Metazoa</taxon>
        <taxon>Spiralia</taxon>
        <taxon>Lophotrochozoa</taxon>
        <taxon>Mollusca</taxon>
        <taxon>Bivalvia</taxon>
        <taxon>Autobranchia</taxon>
        <taxon>Pteriomorphia</taxon>
        <taxon>Pterioida</taxon>
        <taxon>Pterioidea</taxon>
        <taxon>Pteriidae</taxon>
        <taxon>Pinctada</taxon>
    </lineage>
</organism>
<evidence type="ECO:0000256" key="6">
    <source>
        <dbReference type="ARBA" id="ARBA00023136"/>
    </source>
</evidence>
<dbReference type="GO" id="GO:0005509">
    <property type="term" value="F:calcium ion binding"/>
    <property type="evidence" value="ECO:0007669"/>
    <property type="project" value="UniProtKB-UniRule"/>
</dbReference>
<feature type="domain" description="Cadherin" evidence="8">
    <location>
        <begin position="206"/>
        <end position="246"/>
    </location>
</feature>
<keyword evidence="3" id="KW-0677">Repeat</keyword>
<reference evidence="9" key="1">
    <citation type="submission" date="2019-08" db="EMBL/GenBank/DDBJ databases">
        <title>The improved chromosome-level genome for the pearl oyster Pinctada fucata martensii using PacBio sequencing and Hi-C.</title>
        <authorList>
            <person name="Zheng Z."/>
        </authorList>
    </citation>
    <scope>NUCLEOTIDE SEQUENCE</scope>
    <source>
        <strain evidence="9">ZZ-2019</strain>
        <tissue evidence="9">Adductor muscle</tissue>
    </source>
</reference>
<feature type="domain" description="Cadherin" evidence="8">
    <location>
        <begin position="6"/>
        <end position="74"/>
    </location>
</feature>
<accession>A0AA88XRF2</accession>
<comment type="caution">
    <text evidence="9">The sequence shown here is derived from an EMBL/GenBank/DDBJ whole genome shotgun (WGS) entry which is preliminary data.</text>
</comment>
<dbReference type="PROSITE" id="PS00232">
    <property type="entry name" value="CADHERIN_1"/>
    <property type="match status" value="3"/>
</dbReference>
<proteinExistence type="predicted"/>
<keyword evidence="10" id="KW-1185">Reference proteome</keyword>
<dbReference type="GO" id="GO:0007156">
    <property type="term" value="P:homophilic cell adhesion via plasma membrane adhesion molecules"/>
    <property type="evidence" value="ECO:0007669"/>
    <property type="project" value="InterPro"/>
</dbReference>
<dbReference type="Pfam" id="PF00028">
    <property type="entry name" value="Cadherin"/>
    <property type="match status" value="3"/>
</dbReference>
<dbReference type="PROSITE" id="PS50268">
    <property type="entry name" value="CADHERIN_2"/>
    <property type="match status" value="6"/>
</dbReference>
<evidence type="ECO:0000313" key="10">
    <source>
        <dbReference type="Proteomes" id="UP001186944"/>
    </source>
</evidence>
<sequence>ECSSLFGINTTTGGVYPKAQIDVDDGILREKGGFCTVTVQAKEITSSNTQYGKNTSYTTMTITVLDINDNGPVFSQSRYNATVQENITGIPLTIVGHTGIDIMDIDYTSENNTFDVKVFHNGTVYYHLVPTPRVIFSSGNVQLRLNQSFTEGYDYETKREYVFQIVATETNTKQSRSSTCTVYLTIEDVNDNDPVFNQSEFHIFVKENRDNNFTITSITAEDGGRRRTAVSVVVTLTDKNDNPPHFLQSRYVVSLQEESDMFSTSPFYVNASDNDDPLTNNSKVRFLLSNESDMPTSFVIGEETGIITVKKSVDYEAIQTQNKTELSLIVIAYDLGSPQSSSNVTVSVLVTDINDNAPNFRNDSYLATIPENTTSGFPVTFVSAYDEDGMPPNNEFAFFIETGGSDRFRVNGTSGLIFVEVGAKFDRETQSEYNLTVIAIDKGVPQKTGTTLVYIAISDVNDAVPSFLASPYTASVRENTSVLTNIANCTAVDEDLNPNLTYSIKEISAYDIDRTLVNATQVEDYFGIYEISGEVFIKSKLDAETAVEVNLILEVEDRNGAINTPQNASGITCLFHKDLELYCCEIVFVQSHFFFRESSFDYDFSK</sequence>